<evidence type="ECO:0000256" key="6">
    <source>
        <dbReference type="SAM" id="Phobius"/>
    </source>
</evidence>
<feature type="domain" description="Ig-like" evidence="8">
    <location>
        <begin position="369"/>
        <end position="451"/>
    </location>
</feature>
<dbReference type="GO" id="GO:0050839">
    <property type="term" value="F:cell adhesion molecule binding"/>
    <property type="evidence" value="ECO:0007669"/>
    <property type="project" value="TreeGrafter"/>
</dbReference>
<evidence type="ECO:0000256" key="3">
    <source>
        <dbReference type="ARBA" id="ARBA00023157"/>
    </source>
</evidence>
<keyword evidence="3" id="KW-1015">Disulfide bond</keyword>
<keyword evidence="5" id="KW-0393">Immunoglobulin domain</keyword>
<dbReference type="AlphaFoldDB" id="A0AAX7U2H9"/>
<protein>
    <recommendedName>
        <fullName evidence="8">Ig-like domain-containing protein</fullName>
    </recommendedName>
</protein>
<sequence length="500" mass="54399">MQTGGQLKMCLWCFSFAVTSLEPIIGQYGEMLKIPCNSGAIKAEDIAITKWKYVSHTGDQFATDEYKVRVSMDKNSSLLISAAKLSDQRTFTCMVVTGGDVFEYPVNVLIHSESELAEKLSKCPHANPPANITWFKNNKPLEADGKGISIKVSVVVESSTGLSTTTSTLEYSAMKEDTGARFKCRADGLPLESSSMNFTITYSTENIMLEVSPQKELKEGDNLTLKCVADGNPAPTSFNFHLKGELVTVENTDTYTIANVSRDATGEYKCSLTDDTSMEATRNITVTYLDINLSPSGNIVKRAGEALNLSLQIDSSGKAEVSWTKNNAKLGKQPNFTKLGYSDSGRYEWTVTVGHITRTASFDLTVEGPAVVKSLFKNRSNDGQHKVLTCEAEGSPKPAVSWSINGTVLGESPFVNGKITHKIKVVPSANLTVHCTVTNSLGNDSRAINVSSLIEEVRMDKQDQSEDSDQTRLVVGVIVGLLIATLVIGLAYWVYSKKSK</sequence>
<dbReference type="InterPro" id="IPR013162">
    <property type="entry name" value="CD80_C2-set"/>
</dbReference>
<reference evidence="10" key="2">
    <citation type="submission" date="2023-03" db="EMBL/GenBank/DDBJ databases">
        <authorList>
            <consortium name="Wellcome Sanger Institute Data Sharing"/>
        </authorList>
    </citation>
    <scope>NUCLEOTIDE SEQUENCE [LARGE SCALE GENOMIC DNA]</scope>
</reference>
<keyword evidence="6" id="KW-0812">Transmembrane</keyword>
<dbReference type="Proteomes" id="UP000265100">
    <property type="component" value="Chromosome 14"/>
</dbReference>
<evidence type="ECO:0000256" key="1">
    <source>
        <dbReference type="ARBA" id="ARBA00004479"/>
    </source>
</evidence>
<evidence type="ECO:0000313" key="9">
    <source>
        <dbReference type="Ensembl" id="ENSACLP00000063005.1"/>
    </source>
</evidence>
<dbReference type="GO" id="GO:0005911">
    <property type="term" value="C:cell-cell junction"/>
    <property type="evidence" value="ECO:0007669"/>
    <property type="project" value="TreeGrafter"/>
</dbReference>
<feature type="transmembrane region" description="Helical" evidence="6">
    <location>
        <begin position="473"/>
        <end position="495"/>
    </location>
</feature>
<dbReference type="GO" id="GO:0005886">
    <property type="term" value="C:plasma membrane"/>
    <property type="evidence" value="ECO:0007669"/>
    <property type="project" value="TreeGrafter"/>
</dbReference>
<dbReference type="Pfam" id="PF08205">
    <property type="entry name" value="C2-set_2"/>
    <property type="match status" value="1"/>
</dbReference>
<dbReference type="Gene3D" id="2.60.40.10">
    <property type="entry name" value="Immunoglobulins"/>
    <property type="match status" value="4"/>
</dbReference>
<dbReference type="PANTHER" id="PTHR11640:SF148">
    <property type="entry name" value="CD166 ANTIGEN HOMOLOG A"/>
    <property type="match status" value="1"/>
</dbReference>
<keyword evidence="6" id="KW-1133">Transmembrane helix</keyword>
<dbReference type="InterPro" id="IPR036179">
    <property type="entry name" value="Ig-like_dom_sf"/>
</dbReference>
<dbReference type="InterPro" id="IPR003598">
    <property type="entry name" value="Ig_sub2"/>
</dbReference>
<evidence type="ECO:0000256" key="2">
    <source>
        <dbReference type="ARBA" id="ARBA00023136"/>
    </source>
</evidence>
<accession>A0AAX7U2H9</accession>
<dbReference type="InterPro" id="IPR013783">
    <property type="entry name" value="Ig-like_fold"/>
</dbReference>
<feature type="chain" id="PRO_5044286264" description="Ig-like domain-containing protein" evidence="7">
    <location>
        <begin position="22"/>
        <end position="500"/>
    </location>
</feature>
<dbReference type="Ensembl" id="ENSACLT00000055570.1">
    <property type="protein sequence ID" value="ENSACLP00000063005.1"/>
    <property type="gene ID" value="ENSACLG00000009712.2"/>
</dbReference>
<feature type="domain" description="Ig-like" evidence="8">
    <location>
        <begin position="90"/>
        <end position="201"/>
    </location>
</feature>
<evidence type="ECO:0000256" key="4">
    <source>
        <dbReference type="ARBA" id="ARBA00023180"/>
    </source>
</evidence>
<keyword evidence="10" id="KW-1185">Reference proteome</keyword>
<dbReference type="PIRSF" id="PIRSF000615">
    <property type="entry name" value="TyrPK_CSF1-R"/>
    <property type="match status" value="1"/>
</dbReference>
<organism evidence="9 10">
    <name type="scientific">Astatotilapia calliptera</name>
    <name type="common">Eastern happy</name>
    <name type="synonym">Chromis callipterus</name>
    <dbReference type="NCBI Taxonomy" id="8154"/>
    <lineage>
        <taxon>Eukaryota</taxon>
        <taxon>Metazoa</taxon>
        <taxon>Chordata</taxon>
        <taxon>Craniata</taxon>
        <taxon>Vertebrata</taxon>
        <taxon>Euteleostomi</taxon>
        <taxon>Actinopterygii</taxon>
        <taxon>Neopterygii</taxon>
        <taxon>Teleostei</taxon>
        <taxon>Neoteleostei</taxon>
        <taxon>Acanthomorphata</taxon>
        <taxon>Ovalentaria</taxon>
        <taxon>Cichlomorphae</taxon>
        <taxon>Cichliformes</taxon>
        <taxon>Cichlidae</taxon>
        <taxon>African cichlids</taxon>
        <taxon>Pseudocrenilabrinae</taxon>
        <taxon>Haplochromini</taxon>
        <taxon>Astatotilapia</taxon>
    </lineage>
</organism>
<comment type="subcellular location">
    <subcellularLocation>
        <location evidence="1">Membrane</location>
        <topology evidence="1">Single-pass type I membrane protein</topology>
    </subcellularLocation>
</comment>
<name>A0AAX7U2H9_ASTCA</name>
<reference evidence="9" key="4">
    <citation type="submission" date="2025-09" db="UniProtKB">
        <authorList>
            <consortium name="Ensembl"/>
        </authorList>
    </citation>
    <scope>IDENTIFICATION</scope>
</reference>
<keyword evidence="2 6" id="KW-0472">Membrane</keyword>
<evidence type="ECO:0000313" key="10">
    <source>
        <dbReference type="Proteomes" id="UP000265100"/>
    </source>
</evidence>
<dbReference type="PANTHER" id="PTHR11640">
    <property type="entry name" value="NEPHRIN"/>
    <property type="match status" value="1"/>
</dbReference>
<keyword evidence="4" id="KW-0325">Glycoprotein</keyword>
<dbReference type="GO" id="GO:0098609">
    <property type="term" value="P:cell-cell adhesion"/>
    <property type="evidence" value="ECO:0007669"/>
    <property type="project" value="TreeGrafter"/>
</dbReference>
<dbReference type="SMART" id="SM00408">
    <property type="entry name" value="IGc2"/>
    <property type="match status" value="3"/>
</dbReference>
<feature type="domain" description="Ig-like" evidence="8">
    <location>
        <begin position="205"/>
        <end position="287"/>
    </location>
</feature>
<dbReference type="Pfam" id="PF13927">
    <property type="entry name" value="Ig_3"/>
    <property type="match status" value="1"/>
</dbReference>
<dbReference type="SMART" id="SM00409">
    <property type="entry name" value="IG"/>
    <property type="match status" value="3"/>
</dbReference>
<dbReference type="InterPro" id="IPR013098">
    <property type="entry name" value="Ig_I-set"/>
</dbReference>
<dbReference type="InterPro" id="IPR003599">
    <property type="entry name" value="Ig_sub"/>
</dbReference>
<dbReference type="InterPro" id="IPR007110">
    <property type="entry name" value="Ig-like_dom"/>
</dbReference>
<dbReference type="PROSITE" id="PS50835">
    <property type="entry name" value="IG_LIKE"/>
    <property type="match status" value="3"/>
</dbReference>
<proteinExistence type="predicted"/>
<reference evidence="9 10" key="1">
    <citation type="submission" date="2018-05" db="EMBL/GenBank/DDBJ databases">
        <authorList>
            <person name="Datahose"/>
        </authorList>
    </citation>
    <scope>NUCLEOTIDE SEQUENCE</scope>
</reference>
<feature type="signal peptide" evidence="7">
    <location>
        <begin position="1"/>
        <end position="21"/>
    </location>
</feature>
<reference evidence="9" key="3">
    <citation type="submission" date="2025-08" db="UniProtKB">
        <authorList>
            <consortium name="Ensembl"/>
        </authorList>
    </citation>
    <scope>IDENTIFICATION</scope>
</reference>
<dbReference type="Pfam" id="PF07679">
    <property type="entry name" value="I-set"/>
    <property type="match status" value="1"/>
</dbReference>
<dbReference type="GeneTree" id="ENSGT00940000156881"/>
<keyword evidence="7" id="KW-0732">Signal</keyword>
<evidence type="ECO:0000256" key="5">
    <source>
        <dbReference type="ARBA" id="ARBA00023319"/>
    </source>
</evidence>
<dbReference type="InterPro" id="IPR051275">
    <property type="entry name" value="Cell_adhesion_signaling"/>
</dbReference>
<evidence type="ECO:0000256" key="7">
    <source>
        <dbReference type="SAM" id="SignalP"/>
    </source>
</evidence>
<evidence type="ECO:0000259" key="8">
    <source>
        <dbReference type="PROSITE" id="PS50835"/>
    </source>
</evidence>
<dbReference type="SUPFAM" id="SSF48726">
    <property type="entry name" value="Immunoglobulin"/>
    <property type="match status" value="4"/>
</dbReference>